<gene>
    <name evidence="1" type="ORF">PG997_014119</name>
</gene>
<evidence type="ECO:0000313" key="2">
    <source>
        <dbReference type="Proteomes" id="UP001433268"/>
    </source>
</evidence>
<dbReference type="RefSeq" id="XP_066664125.1">
    <property type="nucleotide sequence ID" value="XM_066818433.1"/>
</dbReference>
<dbReference type="EMBL" id="JAQQWN010000009">
    <property type="protein sequence ID" value="KAK8067372.1"/>
    <property type="molecule type" value="Genomic_DNA"/>
</dbReference>
<organism evidence="1 2">
    <name type="scientific">Apiospora hydei</name>
    <dbReference type="NCBI Taxonomy" id="1337664"/>
    <lineage>
        <taxon>Eukaryota</taxon>
        <taxon>Fungi</taxon>
        <taxon>Dikarya</taxon>
        <taxon>Ascomycota</taxon>
        <taxon>Pezizomycotina</taxon>
        <taxon>Sordariomycetes</taxon>
        <taxon>Xylariomycetidae</taxon>
        <taxon>Amphisphaeriales</taxon>
        <taxon>Apiosporaceae</taxon>
        <taxon>Apiospora</taxon>
    </lineage>
</organism>
<evidence type="ECO:0000313" key="1">
    <source>
        <dbReference type="EMBL" id="KAK8067372.1"/>
    </source>
</evidence>
<comment type="caution">
    <text evidence="1">The sequence shown here is derived from an EMBL/GenBank/DDBJ whole genome shotgun (WGS) entry which is preliminary data.</text>
</comment>
<accession>A0ABR1V8Z5</accession>
<name>A0ABR1V8Z5_9PEZI</name>
<proteinExistence type="predicted"/>
<dbReference type="Proteomes" id="UP001433268">
    <property type="component" value="Unassembled WGS sequence"/>
</dbReference>
<reference evidence="1 2" key="1">
    <citation type="submission" date="2023-01" db="EMBL/GenBank/DDBJ databases">
        <title>Analysis of 21 Apiospora genomes using comparative genomics revels a genus with tremendous synthesis potential of carbohydrate active enzymes and secondary metabolites.</title>
        <authorList>
            <person name="Sorensen T."/>
        </authorList>
    </citation>
    <scope>NUCLEOTIDE SEQUENCE [LARGE SCALE GENOMIC DNA]</scope>
    <source>
        <strain evidence="1 2">CBS 114990</strain>
    </source>
</reference>
<protein>
    <submittedName>
        <fullName evidence="1">Uncharacterized protein</fullName>
    </submittedName>
</protein>
<dbReference type="GeneID" id="92051493"/>
<sequence>MVEIIPSFVSLRALLSHYRRPAVRRQHPEPEVAHVPRPQGQALLNGRSPHQFINTTPIVEFAAYCGDEANRKEYLIIKSGKKTSYMGSVNSNTNRGDHRVLYTY</sequence>
<keyword evidence="2" id="KW-1185">Reference proteome</keyword>